<dbReference type="SUPFAM" id="SSF48435">
    <property type="entry name" value="Bacterial muramidases"/>
    <property type="match status" value="1"/>
</dbReference>
<evidence type="ECO:0000256" key="2">
    <source>
        <dbReference type="ARBA" id="ARBA00022729"/>
    </source>
</evidence>
<dbReference type="InterPro" id="IPR023346">
    <property type="entry name" value="Lysozyme-like_dom_sf"/>
</dbReference>
<feature type="domain" description="Lytic transglycosylase superhelical linker" evidence="5">
    <location>
        <begin position="414"/>
        <end position="477"/>
    </location>
</feature>
<dbReference type="GO" id="GO:0004553">
    <property type="term" value="F:hydrolase activity, hydrolyzing O-glycosyl compounds"/>
    <property type="evidence" value="ECO:0007669"/>
    <property type="project" value="InterPro"/>
</dbReference>
<dbReference type="PANTHER" id="PTHR37423">
    <property type="entry name" value="SOLUBLE LYTIC MUREIN TRANSGLYCOSYLASE-RELATED"/>
    <property type="match status" value="1"/>
</dbReference>
<dbReference type="GO" id="GO:0042597">
    <property type="term" value="C:periplasmic space"/>
    <property type="evidence" value="ECO:0007669"/>
    <property type="project" value="InterPro"/>
</dbReference>
<evidence type="ECO:0000313" key="7">
    <source>
        <dbReference type="Proteomes" id="UP000445000"/>
    </source>
</evidence>
<dbReference type="Pfam" id="PF14718">
    <property type="entry name" value="SLT_L"/>
    <property type="match status" value="1"/>
</dbReference>
<dbReference type="Gene3D" id="1.10.1240.20">
    <property type="entry name" value="Lytic transglycosylase, superhelical linker domain"/>
    <property type="match status" value="1"/>
</dbReference>
<dbReference type="Pfam" id="PF01464">
    <property type="entry name" value="SLT"/>
    <property type="match status" value="1"/>
</dbReference>
<dbReference type="InterPro" id="IPR008939">
    <property type="entry name" value="Lytic_TGlycosylase_superhlx_U"/>
</dbReference>
<comment type="caution">
    <text evidence="6">The sequence shown here is derived from an EMBL/GenBank/DDBJ whole genome shotgun (WGS) entry which is preliminary data.</text>
</comment>
<evidence type="ECO:0000259" key="4">
    <source>
        <dbReference type="Pfam" id="PF01464"/>
    </source>
</evidence>
<dbReference type="SUPFAM" id="SSF53955">
    <property type="entry name" value="Lysozyme-like"/>
    <property type="match status" value="1"/>
</dbReference>
<evidence type="ECO:0000313" key="6">
    <source>
        <dbReference type="EMBL" id="GFE81207.1"/>
    </source>
</evidence>
<keyword evidence="2 3" id="KW-0732">Signal</keyword>
<organism evidence="6 7">
    <name type="scientific">Steroidobacter agaridevorans</name>
    <dbReference type="NCBI Taxonomy" id="2695856"/>
    <lineage>
        <taxon>Bacteria</taxon>
        <taxon>Pseudomonadati</taxon>
        <taxon>Pseudomonadota</taxon>
        <taxon>Gammaproteobacteria</taxon>
        <taxon>Steroidobacterales</taxon>
        <taxon>Steroidobacteraceae</taxon>
        <taxon>Steroidobacter</taxon>
    </lineage>
</organism>
<dbReference type="CDD" id="cd13401">
    <property type="entry name" value="Slt70-like"/>
    <property type="match status" value="1"/>
</dbReference>
<name>A0A829YD46_9GAMM</name>
<gene>
    <name evidence="6" type="primary">slt</name>
    <name evidence="6" type="ORF">GCM10011487_32070</name>
</gene>
<dbReference type="InterPro" id="IPR008258">
    <property type="entry name" value="Transglycosylase_SLT_dom_1"/>
</dbReference>
<comment type="similarity">
    <text evidence="1">Belongs to the transglycosylase Slt family.</text>
</comment>
<sequence length="663" mass="75245">MTRFRPMKSSLLALTLLSLIGGTALAAKDPYKRTREVFQEAYELASTQPTDEKKDSEALRNYPLYPYLQAARIKRALGEATDELGPADRSAETFVSYHEREPVGRDVRGAWLTSLATRQQWQPFMQHYRDASASDSLRCQSFTARIALGQTEDLSLDIARQWLTPVSLPDCEQAFAWMRAQNAMTPELIEQRVRRALENNNPSFAKQIATGLPADRAAPLLRWAALLENPQKQIDALIGSPALEVEPKAQLAGWQRLARIDRDGAVSRYERFVRARKLTEETASPYALALALGLAWDRRSEEALDYFKRVQLKDFDDMAREWHARAALWTGDWKLVANIIAAMPDQQRSLARWRYWAARATEKNGDPKLARQLYESVLAEDNFYSIMAGARLDRPVSPHPEKLPPDQAQVERMEQLPPMVRARELLLSDMRNQANSEWSFGFEQLMDSARTQSIHLAARWGWYDQAIATATQQRVFNDYELLYPQPYDAEVLTAAKLTGLSPQLIYSVMRQESLYRRDAYSSAGARGLLQMLPETARRTARKWNKPRPSPDDLFNPVINVPLGAANLRGLVDRFGGQTMVALAGYNAGPNAAARWMPPESLDPDIWVENIPYNETRNYVQRILWHNVVFSWLKTGEPQKVDNWLARIAPLSDSAVLGLAEEGT</sequence>
<reference evidence="7" key="1">
    <citation type="submission" date="2020-01" db="EMBL/GenBank/DDBJ databases">
        <title>'Steroidobacter agaridevorans' sp. nov., agar-degrading bacteria isolated from rhizosphere soils.</title>
        <authorList>
            <person name="Ikenaga M."/>
            <person name="Kataoka M."/>
            <person name="Murouchi A."/>
            <person name="Katsuragi S."/>
            <person name="Sakai M."/>
        </authorList>
    </citation>
    <scope>NUCLEOTIDE SEQUENCE [LARGE SCALE GENOMIC DNA]</scope>
    <source>
        <strain evidence="7">YU21-B</strain>
    </source>
</reference>
<evidence type="ECO:0000256" key="1">
    <source>
        <dbReference type="ARBA" id="ARBA00007734"/>
    </source>
</evidence>
<dbReference type="EMBL" id="BLJN01000003">
    <property type="protein sequence ID" value="GFE81207.1"/>
    <property type="molecule type" value="Genomic_DNA"/>
</dbReference>
<dbReference type="Proteomes" id="UP000445000">
    <property type="component" value="Unassembled WGS sequence"/>
</dbReference>
<evidence type="ECO:0000259" key="5">
    <source>
        <dbReference type="Pfam" id="PF14718"/>
    </source>
</evidence>
<protein>
    <submittedName>
        <fullName evidence="6">Murein transglycosylase</fullName>
    </submittedName>
</protein>
<dbReference type="Gene3D" id="1.10.530.10">
    <property type="match status" value="1"/>
</dbReference>
<dbReference type="AlphaFoldDB" id="A0A829YD46"/>
<feature type="signal peptide" evidence="3">
    <location>
        <begin position="1"/>
        <end position="26"/>
    </location>
</feature>
<dbReference type="InterPro" id="IPR037061">
    <property type="entry name" value="Lytic_TGlycoase_superhlx_L_sf"/>
</dbReference>
<evidence type="ECO:0000256" key="3">
    <source>
        <dbReference type="SAM" id="SignalP"/>
    </source>
</evidence>
<accession>A0A829YD46</accession>
<keyword evidence="7" id="KW-1185">Reference proteome</keyword>
<feature type="domain" description="Transglycosylase SLT" evidence="4">
    <location>
        <begin position="494"/>
        <end position="596"/>
    </location>
</feature>
<dbReference type="InterPro" id="IPR012289">
    <property type="entry name" value="Lytic_TGlycosylase_superhlx_L"/>
</dbReference>
<feature type="chain" id="PRO_5032582289" evidence="3">
    <location>
        <begin position="27"/>
        <end position="663"/>
    </location>
</feature>
<proteinExistence type="inferred from homology"/>
<dbReference type="PANTHER" id="PTHR37423:SF5">
    <property type="entry name" value="SOLUBLE LYTIC MUREIN TRANSGLYCOSYLASE"/>
    <property type="match status" value="1"/>
</dbReference>
<dbReference type="Gene3D" id="1.25.20.10">
    <property type="entry name" value="Bacterial muramidases"/>
    <property type="match status" value="1"/>
</dbReference>